<dbReference type="EMBL" id="LR134523">
    <property type="protein sequence ID" value="VEJ34173.1"/>
    <property type="molecule type" value="Genomic_DNA"/>
</dbReference>
<dbReference type="RefSeq" id="WP_126464508.1">
    <property type="nucleotide sequence ID" value="NZ_JAUSWF010000005.1"/>
</dbReference>
<dbReference type="NCBIfam" id="TIGR01490">
    <property type="entry name" value="HAD-SF-IB-hyp1"/>
    <property type="match status" value="1"/>
</dbReference>
<evidence type="ECO:0000313" key="1">
    <source>
        <dbReference type="EMBL" id="VEJ34173.1"/>
    </source>
</evidence>
<evidence type="ECO:0000313" key="2">
    <source>
        <dbReference type="Proteomes" id="UP000269544"/>
    </source>
</evidence>
<reference evidence="1 2" key="1">
    <citation type="submission" date="2018-12" db="EMBL/GenBank/DDBJ databases">
        <authorList>
            <consortium name="Pathogen Informatics"/>
        </authorList>
    </citation>
    <scope>NUCLEOTIDE SEQUENCE [LARGE SCALE GENOMIC DNA]</scope>
    <source>
        <strain evidence="1 2">NCTC13079</strain>
    </source>
</reference>
<dbReference type="KEGG" id="piv:NCTC13079_00019"/>
<keyword evidence="1" id="KW-0378">Hydrolase</keyword>
<dbReference type="Proteomes" id="UP000269544">
    <property type="component" value="Chromosome"/>
</dbReference>
<dbReference type="GO" id="GO:0016787">
    <property type="term" value="F:hydrolase activity"/>
    <property type="evidence" value="ECO:0007669"/>
    <property type="project" value="UniProtKB-KW"/>
</dbReference>
<proteinExistence type="predicted"/>
<dbReference type="InterPro" id="IPR006385">
    <property type="entry name" value="HAD_hydro_SerB1"/>
</dbReference>
<dbReference type="Gene3D" id="3.40.50.1000">
    <property type="entry name" value="HAD superfamily/HAD-like"/>
    <property type="match status" value="1"/>
</dbReference>
<sequence>MKRKIALFDFDKTVIAKDSILILYEKTAKKKPGFRRNLYRHCLGHVFAGRRDDLKKAIKEEFLSMIGHYTPAELKAFVKDNVMAYAFEEAIEEIRRLKAEGYYLMLVSASAQDYLQYIKDFLPFDHIIGTETDAEYRIVGENNKHAVKVDNILAHLTEKGIEIDYDNSVAYSDSLSADRPMLELVKHRYLINAAVIPEGYTKLSWSKQKAYRR</sequence>
<protein>
    <submittedName>
        <fullName evidence="1">HAD hydrolase, family IB</fullName>
    </submittedName>
</protein>
<dbReference type="AlphaFoldDB" id="A0A448UZB1"/>
<dbReference type="Pfam" id="PF12710">
    <property type="entry name" value="HAD"/>
    <property type="match status" value="1"/>
</dbReference>
<accession>A0A448UZB1</accession>
<organism evidence="1 2">
    <name type="scientific">Aedoeadaptatus ivorii</name>
    <dbReference type="NCBI Taxonomy" id="54006"/>
    <lineage>
        <taxon>Bacteria</taxon>
        <taxon>Bacillati</taxon>
        <taxon>Bacillota</taxon>
        <taxon>Tissierellia</taxon>
        <taxon>Tissierellales</taxon>
        <taxon>Peptoniphilaceae</taxon>
        <taxon>Aedoeadaptatus</taxon>
    </lineage>
</organism>
<keyword evidence="2" id="KW-1185">Reference proteome</keyword>
<dbReference type="NCBIfam" id="TIGR01488">
    <property type="entry name" value="HAD-SF-IB"/>
    <property type="match status" value="1"/>
</dbReference>
<dbReference type="OrthoDB" id="9794212at2"/>
<dbReference type="SUPFAM" id="SSF56784">
    <property type="entry name" value="HAD-like"/>
    <property type="match status" value="1"/>
</dbReference>
<dbReference type="Gene3D" id="1.20.1440.100">
    <property type="entry name" value="SG protein - dephosphorylation function"/>
    <property type="match status" value="1"/>
</dbReference>
<dbReference type="InterPro" id="IPR023214">
    <property type="entry name" value="HAD_sf"/>
</dbReference>
<name>A0A448UZB1_9FIRM</name>
<dbReference type="InterPro" id="IPR036412">
    <property type="entry name" value="HAD-like_sf"/>
</dbReference>
<gene>
    <name evidence="1" type="ORF">NCTC13079_00019</name>
</gene>